<evidence type="ECO:0000259" key="5">
    <source>
        <dbReference type="PROSITE" id="PS50011"/>
    </source>
</evidence>
<accession>A0A669E778</accession>
<evidence type="ECO:0000313" key="7">
    <source>
        <dbReference type="Proteomes" id="UP000005207"/>
    </source>
</evidence>
<protein>
    <recommendedName>
        <fullName evidence="5">Protein kinase domain-containing protein</fullName>
    </recommendedName>
</protein>
<dbReference type="AlphaFoldDB" id="A0A669E778"/>
<keyword evidence="4" id="KW-0067">ATP-binding</keyword>
<evidence type="ECO:0000256" key="2">
    <source>
        <dbReference type="ARBA" id="ARBA00022741"/>
    </source>
</evidence>
<dbReference type="Ensembl" id="ENSONIT00000062301.1">
    <property type="protein sequence ID" value="ENSONIP00000068618.1"/>
    <property type="gene ID" value="ENSONIG00000032046.1"/>
</dbReference>
<reference evidence="7" key="1">
    <citation type="submission" date="2012-01" db="EMBL/GenBank/DDBJ databases">
        <title>The Genome Sequence of Oreochromis niloticus (Nile Tilapia).</title>
        <authorList>
            <consortium name="Broad Institute Genome Assembly Team"/>
            <consortium name="Broad Institute Sequencing Platform"/>
            <person name="Di Palma F."/>
            <person name="Johnson J."/>
            <person name="Lander E.S."/>
            <person name="Lindblad-Toh K."/>
        </authorList>
    </citation>
    <scope>NUCLEOTIDE SEQUENCE [LARGE SCALE GENOMIC DNA]</scope>
</reference>
<dbReference type="InterPro" id="IPR008266">
    <property type="entry name" value="Tyr_kinase_AS"/>
</dbReference>
<evidence type="ECO:0000256" key="1">
    <source>
        <dbReference type="ARBA" id="ARBA00022679"/>
    </source>
</evidence>
<keyword evidence="2" id="KW-0547">Nucleotide-binding</keyword>
<dbReference type="PANTHER" id="PTHR44329:SF288">
    <property type="entry name" value="MITOGEN-ACTIVATED PROTEIN KINASE KINASE KINASE 20"/>
    <property type="match status" value="1"/>
</dbReference>
<dbReference type="Proteomes" id="UP000005207">
    <property type="component" value="Linkage group LG20"/>
</dbReference>
<dbReference type="GO" id="GO:0004674">
    <property type="term" value="F:protein serine/threonine kinase activity"/>
    <property type="evidence" value="ECO:0007669"/>
    <property type="project" value="TreeGrafter"/>
</dbReference>
<dbReference type="GO" id="GO:0005524">
    <property type="term" value="F:ATP binding"/>
    <property type="evidence" value="ECO:0007669"/>
    <property type="project" value="UniProtKB-KW"/>
</dbReference>
<dbReference type="Gene3D" id="1.10.510.10">
    <property type="entry name" value="Transferase(Phosphotransferase) domain 1"/>
    <property type="match status" value="1"/>
</dbReference>
<keyword evidence="1" id="KW-0808">Transferase</keyword>
<reference evidence="6" key="2">
    <citation type="submission" date="2025-08" db="UniProtKB">
        <authorList>
            <consortium name="Ensembl"/>
        </authorList>
    </citation>
    <scope>IDENTIFICATION</scope>
</reference>
<sequence length="505" mass="57737">MAALGGDVRVKRNCGLLLHLVETHSLFHIRTFRYSDLQGVLSVISEHNTQFTPQQNADTVTEIKRYVKEVRRTDIQLMPIRENPKIYSSTKYLVVYTDPKETPSKYNSIVLFLAMNPRHKAPYRKDVDNLLEKVRIDVNRKITHGEFLIDFSSRPNQAIHPLPQGTHPVLCVHQPECYKTVTPRACSSVSDKFNREYVNPAQPQGKVNPWSLYSGVPSDLQCNIDIEKAIQEPCKLLGRGGFGVTVVTSSVQVAKVNMFPEMADWSVPFIDDPFYRYTHAASQAEEIMVGVSMKHPNVLRTFGGYWCATNISREQPPQPQRNTALIPIIELDTLRGLDYLQSRNIQHRDLTYRNILVCHDPSRTPVPFAFKISDFGTACNYSTPDQQRGNRVHMAPEVLWCLNSTMASDVFSWYCVMWELYAGVPLIEYRTSSLEYCKKIYADHLSKLVGVYTPSNPETAFLSSHLKTFDGEMLYNQYKDRRPTADDISSTLSHMVKAIRDQTFR</sequence>
<dbReference type="InterPro" id="IPR000719">
    <property type="entry name" value="Prot_kinase_dom"/>
</dbReference>
<dbReference type="InParanoid" id="A0A669E778"/>
<dbReference type="PROSITE" id="PS50011">
    <property type="entry name" value="PROTEIN_KINASE_DOM"/>
    <property type="match status" value="1"/>
</dbReference>
<dbReference type="SUPFAM" id="SSF56112">
    <property type="entry name" value="Protein kinase-like (PK-like)"/>
    <property type="match status" value="1"/>
</dbReference>
<keyword evidence="3" id="KW-0418">Kinase</keyword>
<evidence type="ECO:0000256" key="4">
    <source>
        <dbReference type="ARBA" id="ARBA00022840"/>
    </source>
</evidence>
<dbReference type="Pfam" id="PF00069">
    <property type="entry name" value="Pkinase"/>
    <property type="match status" value="1"/>
</dbReference>
<organism evidence="6 7">
    <name type="scientific">Oreochromis niloticus</name>
    <name type="common">Nile tilapia</name>
    <name type="synonym">Tilapia nilotica</name>
    <dbReference type="NCBI Taxonomy" id="8128"/>
    <lineage>
        <taxon>Eukaryota</taxon>
        <taxon>Metazoa</taxon>
        <taxon>Chordata</taxon>
        <taxon>Craniata</taxon>
        <taxon>Vertebrata</taxon>
        <taxon>Euteleostomi</taxon>
        <taxon>Actinopterygii</taxon>
        <taxon>Neopterygii</taxon>
        <taxon>Teleostei</taxon>
        <taxon>Neoteleostei</taxon>
        <taxon>Acanthomorphata</taxon>
        <taxon>Ovalentaria</taxon>
        <taxon>Cichlomorphae</taxon>
        <taxon>Cichliformes</taxon>
        <taxon>Cichlidae</taxon>
        <taxon>African cichlids</taxon>
        <taxon>Pseudocrenilabrinae</taxon>
        <taxon>Oreochromini</taxon>
        <taxon>Oreochromis</taxon>
    </lineage>
</organism>
<dbReference type="InterPro" id="IPR011009">
    <property type="entry name" value="Kinase-like_dom_sf"/>
</dbReference>
<feature type="domain" description="Protein kinase" evidence="5">
    <location>
        <begin position="231"/>
        <end position="497"/>
    </location>
</feature>
<proteinExistence type="predicted"/>
<dbReference type="InterPro" id="IPR051681">
    <property type="entry name" value="Ser/Thr_Kinases-Pseudokinases"/>
</dbReference>
<reference evidence="6" key="3">
    <citation type="submission" date="2025-09" db="UniProtKB">
        <authorList>
            <consortium name="Ensembl"/>
        </authorList>
    </citation>
    <scope>IDENTIFICATION</scope>
</reference>
<evidence type="ECO:0000313" key="6">
    <source>
        <dbReference type="Ensembl" id="ENSONIP00000068618.1"/>
    </source>
</evidence>
<name>A0A669E778_ORENI</name>
<dbReference type="PANTHER" id="PTHR44329">
    <property type="entry name" value="SERINE/THREONINE-PROTEIN KINASE TNNI3K-RELATED"/>
    <property type="match status" value="1"/>
</dbReference>
<evidence type="ECO:0000256" key="3">
    <source>
        <dbReference type="ARBA" id="ARBA00022777"/>
    </source>
</evidence>
<dbReference type="GeneTree" id="ENSGT00940000177684"/>
<keyword evidence="7" id="KW-1185">Reference proteome</keyword>
<dbReference type="OMA" id="CATNISR"/>
<dbReference type="PROSITE" id="PS00109">
    <property type="entry name" value="PROTEIN_KINASE_TYR"/>
    <property type="match status" value="1"/>
</dbReference>